<dbReference type="Proteomes" id="UP000634004">
    <property type="component" value="Unassembled WGS sequence"/>
</dbReference>
<keyword evidence="1" id="KW-1133">Transmembrane helix</keyword>
<evidence type="ECO:0000256" key="1">
    <source>
        <dbReference type="SAM" id="Phobius"/>
    </source>
</evidence>
<dbReference type="EMBL" id="BMZH01000012">
    <property type="protein sequence ID" value="GHB01460.1"/>
    <property type="molecule type" value="Genomic_DNA"/>
</dbReference>
<evidence type="ECO:0000313" key="3">
    <source>
        <dbReference type="Proteomes" id="UP000634004"/>
    </source>
</evidence>
<reference evidence="2" key="2">
    <citation type="submission" date="2020-09" db="EMBL/GenBank/DDBJ databases">
        <authorList>
            <person name="Sun Q."/>
            <person name="Kim S."/>
        </authorList>
    </citation>
    <scope>NUCLEOTIDE SEQUENCE</scope>
    <source>
        <strain evidence="2">KCTC 32513</strain>
    </source>
</reference>
<feature type="transmembrane region" description="Helical" evidence="1">
    <location>
        <begin position="59"/>
        <end position="81"/>
    </location>
</feature>
<dbReference type="AlphaFoldDB" id="A0A8J3CUF2"/>
<evidence type="ECO:0000313" key="2">
    <source>
        <dbReference type="EMBL" id="GHB01460.1"/>
    </source>
</evidence>
<dbReference type="RefSeq" id="WP_189499040.1">
    <property type="nucleotide sequence ID" value="NZ_BMZH01000012.1"/>
</dbReference>
<organism evidence="2 3">
    <name type="scientific">Algimonas arctica</name>
    <dbReference type="NCBI Taxonomy" id="1479486"/>
    <lineage>
        <taxon>Bacteria</taxon>
        <taxon>Pseudomonadati</taxon>
        <taxon>Pseudomonadota</taxon>
        <taxon>Alphaproteobacteria</taxon>
        <taxon>Maricaulales</taxon>
        <taxon>Robiginitomaculaceae</taxon>
        <taxon>Algimonas</taxon>
    </lineage>
</organism>
<comment type="caution">
    <text evidence="2">The sequence shown here is derived from an EMBL/GenBank/DDBJ whole genome shotgun (WGS) entry which is preliminary data.</text>
</comment>
<gene>
    <name evidence="2" type="ORF">GCM10009069_25440</name>
</gene>
<keyword evidence="1" id="KW-0812">Transmembrane</keyword>
<feature type="transmembrane region" description="Helical" evidence="1">
    <location>
        <begin position="6"/>
        <end position="38"/>
    </location>
</feature>
<accession>A0A8J3CUF2</accession>
<proteinExistence type="predicted"/>
<keyword evidence="3" id="KW-1185">Reference proteome</keyword>
<sequence length="86" mass="9861">MRFLPYLTLLISFVLGYLAYPFGVVFIVAVVSAVLLFPKRRHQLRTQPQAPDRNMVLDGFFLIVQQTLIHFVVFALGLFVMRMMAG</sequence>
<protein>
    <submittedName>
        <fullName evidence="2">Uncharacterized protein</fullName>
    </submittedName>
</protein>
<reference evidence="2" key="1">
    <citation type="journal article" date="2014" name="Int. J. Syst. Evol. Microbiol.">
        <title>Complete genome sequence of Corynebacterium casei LMG S-19264T (=DSM 44701T), isolated from a smear-ripened cheese.</title>
        <authorList>
            <consortium name="US DOE Joint Genome Institute (JGI-PGF)"/>
            <person name="Walter F."/>
            <person name="Albersmeier A."/>
            <person name="Kalinowski J."/>
            <person name="Ruckert C."/>
        </authorList>
    </citation>
    <scope>NUCLEOTIDE SEQUENCE</scope>
    <source>
        <strain evidence="2">KCTC 32513</strain>
    </source>
</reference>
<keyword evidence="1" id="KW-0472">Membrane</keyword>
<name>A0A8J3CUF2_9PROT</name>